<organism evidence="1 2">
    <name type="scientific">Pseudomonas savastanoi pv. glycinea str. race 4</name>
    <dbReference type="NCBI Taxonomy" id="875330"/>
    <lineage>
        <taxon>Bacteria</taxon>
        <taxon>Pseudomonadati</taxon>
        <taxon>Pseudomonadota</taxon>
        <taxon>Gammaproteobacteria</taxon>
        <taxon>Pseudomonadales</taxon>
        <taxon>Pseudomonadaceae</taxon>
        <taxon>Pseudomonas</taxon>
    </lineage>
</organism>
<comment type="caution">
    <text evidence="1">The sequence shown here is derived from an EMBL/GenBank/DDBJ whole genome shotgun (WGS) entry which is preliminary data.</text>
</comment>
<sequence>QESPHEAGFLLNDRLQLILLKKSEFQAGRRRRWPSFQ</sequence>
<gene>
    <name evidence="1" type="ORF">Pgy4_40552</name>
</gene>
<dbReference type="EMBL" id="ADWY01003840">
    <property type="protein sequence ID" value="EGH19278.1"/>
    <property type="molecule type" value="Genomic_DNA"/>
</dbReference>
<protein>
    <submittedName>
        <fullName evidence="1">Uncharacterized protein</fullName>
    </submittedName>
</protein>
<feature type="non-terminal residue" evidence="1">
    <location>
        <position position="37"/>
    </location>
</feature>
<dbReference type="AlphaFoldDB" id="F3CJ36"/>
<proteinExistence type="predicted"/>
<name>F3CJ36_PSESG</name>
<dbReference type="Proteomes" id="UP000005466">
    <property type="component" value="Unassembled WGS sequence"/>
</dbReference>
<accession>F3CJ36</accession>
<feature type="non-terminal residue" evidence="1">
    <location>
        <position position="1"/>
    </location>
</feature>
<reference evidence="1 2" key="1">
    <citation type="journal article" date="2011" name="PLoS Pathog.">
        <title>Dynamic evolution of pathogenicity revealed by sequencing and comparative genomics of 19 Pseudomonas syringae isolates.</title>
        <authorList>
            <person name="Baltrus D.A."/>
            <person name="Nishimura M.T."/>
            <person name="Romanchuk A."/>
            <person name="Chang J.H."/>
            <person name="Mukhtar M.S."/>
            <person name="Cherkis K."/>
            <person name="Roach J."/>
            <person name="Grant S.R."/>
            <person name="Jones C.D."/>
            <person name="Dangl J.L."/>
        </authorList>
    </citation>
    <scope>NUCLEOTIDE SEQUENCE [LARGE SCALE GENOMIC DNA]</scope>
    <source>
        <strain evidence="2">race 4</strain>
    </source>
</reference>
<evidence type="ECO:0000313" key="1">
    <source>
        <dbReference type="EMBL" id="EGH19278.1"/>
    </source>
</evidence>
<evidence type="ECO:0000313" key="2">
    <source>
        <dbReference type="Proteomes" id="UP000005466"/>
    </source>
</evidence>